<dbReference type="PANTHER" id="PTHR45947">
    <property type="entry name" value="SULFOQUINOVOSYL TRANSFERASE SQD2"/>
    <property type="match status" value="1"/>
</dbReference>
<dbReference type="EC" id="2.4.1.57" evidence="3"/>
<sequence>MRNIDVGIVADWLVTYAGSEKVIKEFIEIYPESEVYSVVDFLSDKDRQFFKGKKATTTYIQRFPKAKSIYQKYLPFMPMAIEQLDVSQHDIIISSSHAVSKGVITGPDQLHICYVHSPIRYAWDLQHQYLREAGLDKGVKGIIAKWLLHRIRLWDYRTANGVDHFIANSHFIARRIHKVYGRKAVVIYPPVDVERFSLCEQKQDYYFTASRMVPYKKMDLIVEAFSRMPEKKLVVVGDGSEMSKIKAKATSNIEILGYQPNSVMEEHMRNAKAFVFAAEEDFGITPVEAQACGTPVIAFGKGGALETIRPLGVEKPTGIFFDKQDVTSLKDAVSLFDAKCEEFLPTNCRENALRFSVERFQNEIKNYVEIKWEQFQDEKKITY</sequence>
<dbReference type="CDD" id="cd03804">
    <property type="entry name" value="GT4_WbaZ-like"/>
    <property type="match status" value="1"/>
</dbReference>
<dbReference type="RefSeq" id="WP_230133590.1">
    <property type="nucleotide sequence ID" value="NZ_CACRTM010000017.1"/>
</dbReference>
<reference evidence="3" key="1">
    <citation type="submission" date="2019-11" db="EMBL/GenBank/DDBJ databases">
        <authorList>
            <person name="Feng L."/>
        </authorList>
    </citation>
    <scope>NUCLEOTIDE SEQUENCE</scope>
    <source>
        <strain evidence="3">KOxytocaLFYP65</strain>
    </source>
</reference>
<protein>
    <submittedName>
        <fullName evidence="3">GDP-mannose-dependent alpha-(1-6)-phosphatidylinositol monomannoside mannosyltransferase</fullName>
        <ecNumber evidence="3">2.4.1.57</ecNumber>
    </submittedName>
</protein>
<dbReference type="Pfam" id="PF13439">
    <property type="entry name" value="Glyco_transf_4"/>
    <property type="match status" value="1"/>
</dbReference>
<keyword evidence="3" id="KW-0328">Glycosyltransferase</keyword>
<dbReference type="Gene3D" id="3.40.50.2000">
    <property type="entry name" value="Glycogen Phosphorylase B"/>
    <property type="match status" value="2"/>
</dbReference>
<feature type="domain" description="Glycosyltransferase subfamily 4-like N-terminal" evidence="2">
    <location>
        <begin position="54"/>
        <end position="195"/>
    </location>
</feature>
<dbReference type="EMBL" id="CACRTM010000017">
    <property type="protein sequence ID" value="VYT75043.1"/>
    <property type="molecule type" value="Genomic_DNA"/>
</dbReference>
<accession>A0A6N2Z8U9</accession>
<dbReference type="InterPro" id="IPR028098">
    <property type="entry name" value="Glyco_trans_4-like_N"/>
</dbReference>
<evidence type="ECO:0000259" key="1">
    <source>
        <dbReference type="Pfam" id="PF00534"/>
    </source>
</evidence>
<feature type="domain" description="Glycosyl transferase family 1" evidence="1">
    <location>
        <begin position="200"/>
        <end position="336"/>
    </location>
</feature>
<dbReference type="PANTHER" id="PTHR45947:SF3">
    <property type="entry name" value="SULFOQUINOVOSYL TRANSFERASE SQD2"/>
    <property type="match status" value="1"/>
</dbReference>
<dbReference type="InterPro" id="IPR050194">
    <property type="entry name" value="Glycosyltransferase_grp1"/>
</dbReference>
<gene>
    <name evidence="3" type="primary">pimB</name>
    <name evidence="3" type="ORF">KOLFYP65_03310</name>
</gene>
<dbReference type="SUPFAM" id="SSF53756">
    <property type="entry name" value="UDP-Glycosyltransferase/glycogen phosphorylase"/>
    <property type="match status" value="1"/>
</dbReference>
<dbReference type="Pfam" id="PF00534">
    <property type="entry name" value="Glycos_transf_1"/>
    <property type="match status" value="1"/>
</dbReference>
<evidence type="ECO:0000259" key="2">
    <source>
        <dbReference type="Pfam" id="PF13439"/>
    </source>
</evidence>
<organism evidence="3">
    <name type="scientific">Klebsiella oxytoca</name>
    <dbReference type="NCBI Taxonomy" id="571"/>
    <lineage>
        <taxon>Bacteria</taxon>
        <taxon>Pseudomonadati</taxon>
        <taxon>Pseudomonadota</taxon>
        <taxon>Gammaproteobacteria</taxon>
        <taxon>Enterobacterales</taxon>
        <taxon>Enterobacteriaceae</taxon>
        <taxon>Klebsiella/Raoultella group</taxon>
        <taxon>Klebsiella</taxon>
    </lineage>
</organism>
<keyword evidence="3" id="KW-0808">Transferase</keyword>
<name>A0A6N2Z8U9_KLEOX</name>
<dbReference type="GO" id="GO:0016757">
    <property type="term" value="F:glycosyltransferase activity"/>
    <property type="evidence" value="ECO:0007669"/>
    <property type="project" value="UniProtKB-KW"/>
</dbReference>
<dbReference type="InterPro" id="IPR001296">
    <property type="entry name" value="Glyco_trans_1"/>
</dbReference>
<dbReference type="AlphaFoldDB" id="A0A6N2Z8U9"/>
<evidence type="ECO:0000313" key="3">
    <source>
        <dbReference type="EMBL" id="VYT75043.1"/>
    </source>
</evidence>
<proteinExistence type="predicted"/>